<sequence>MNVVGRGRGTQRSHGIINTVLRQCDDIHIPFDNQQARWFSVVLLGFIKAIQLATFMENIGFRGVQVFRRIVTEYAATKTNYPASFVANRKHHAIAKTVVRSSLVIGDQHSGIEQQLSVVDITAETF</sequence>
<evidence type="ECO:0000313" key="2">
    <source>
        <dbReference type="Proteomes" id="UP000401081"/>
    </source>
</evidence>
<proteinExistence type="predicted"/>
<dbReference type="Proteomes" id="UP000401081">
    <property type="component" value="Unassembled WGS sequence"/>
</dbReference>
<keyword evidence="2" id="KW-1185">Reference proteome</keyword>
<evidence type="ECO:0000313" key="1">
    <source>
        <dbReference type="EMBL" id="VFS59985.1"/>
    </source>
</evidence>
<accession>A0A485AGK8</accession>
<gene>
    <name evidence="1" type="ORF">NCTC12993_01490</name>
</gene>
<protein>
    <submittedName>
        <fullName evidence="1">Uncharacterized protein</fullName>
    </submittedName>
</protein>
<reference evidence="1 2" key="1">
    <citation type="submission" date="2019-03" db="EMBL/GenBank/DDBJ databases">
        <authorList>
            <consortium name="Pathogen Informatics"/>
        </authorList>
    </citation>
    <scope>NUCLEOTIDE SEQUENCE [LARGE SCALE GENOMIC DNA]</scope>
    <source>
        <strain evidence="1 2">NCTC12993</strain>
    </source>
</reference>
<name>A0A485AGK8_KLUCR</name>
<dbReference type="AlphaFoldDB" id="A0A485AGK8"/>
<dbReference type="EMBL" id="CAADJD010000014">
    <property type="protein sequence ID" value="VFS59985.1"/>
    <property type="molecule type" value="Genomic_DNA"/>
</dbReference>
<organism evidence="1 2">
    <name type="scientific">Kluyvera cryocrescens</name>
    <name type="common">Kluyvera citrophila</name>
    <dbReference type="NCBI Taxonomy" id="580"/>
    <lineage>
        <taxon>Bacteria</taxon>
        <taxon>Pseudomonadati</taxon>
        <taxon>Pseudomonadota</taxon>
        <taxon>Gammaproteobacteria</taxon>
        <taxon>Enterobacterales</taxon>
        <taxon>Enterobacteriaceae</taxon>
        <taxon>Kluyvera</taxon>
    </lineage>
</organism>